<evidence type="ECO:0000313" key="1">
    <source>
        <dbReference type="EMBL" id="CAG8842867.1"/>
    </source>
</evidence>
<evidence type="ECO:0000313" key="2">
    <source>
        <dbReference type="Proteomes" id="UP000789901"/>
    </source>
</evidence>
<sequence length="49" mass="5787">MPQIYIHKLTKYVYIQNKLSPNQTTKQAICKACKSKEQIFEKEKNEGLE</sequence>
<accession>A0ABN7WX23</accession>
<comment type="caution">
    <text evidence="1">The sequence shown here is derived from an EMBL/GenBank/DDBJ whole genome shotgun (WGS) entry which is preliminary data.</text>
</comment>
<dbReference type="Proteomes" id="UP000789901">
    <property type="component" value="Unassembled WGS sequence"/>
</dbReference>
<reference evidence="1 2" key="1">
    <citation type="submission" date="2021-06" db="EMBL/GenBank/DDBJ databases">
        <authorList>
            <person name="Kallberg Y."/>
            <person name="Tangrot J."/>
            <person name="Rosling A."/>
        </authorList>
    </citation>
    <scope>NUCLEOTIDE SEQUENCE [LARGE SCALE GENOMIC DNA]</scope>
    <source>
        <strain evidence="1 2">120-4 pot B 10/14</strain>
    </source>
</reference>
<name>A0ABN7WX23_GIGMA</name>
<protein>
    <submittedName>
        <fullName evidence="1">14350_t:CDS:1</fullName>
    </submittedName>
</protein>
<proteinExistence type="predicted"/>
<keyword evidence="2" id="KW-1185">Reference proteome</keyword>
<organism evidence="1 2">
    <name type="scientific">Gigaspora margarita</name>
    <dbReference type="NCBI Taxonomy" id="4874"/>
    <lineage>
        <taxon>Eukaryota</taxon>
        <taxon>Fungi</taxon>
        <taxon>Fungi incertae sedis</taxon>
        <taxon>Mucoromycota</taxon>
        <taxon>Glomeromycotina</taxon>
        <taxon>Glomeromycetes</taxon>
        <taxon>Diversisporales</taxon>
        <taxon>Gigasporaceae</taxon>
        <taxon>Gigaspora</taxon>
    </lineage>
</organism>
<dbReference type="EMBL" id="CAJVQB010070474">
    <property type="protein sequence ID" value="CAG8842867.1"/>
    <property type="molecule type" value="Genomic_DNA"/>
</dbReference>
<gene>
    <name evidence="1" type="ORF">GMARGA_LOCUS36220</name>
</gene>
<feature type="non-terminal residue" evidence="1">
    <location>
        <position position="49"/>
    </location>
</feature>